<keyword evidence="6 9" id="KW-0342">GTP-binding</keyword>
<accession>A0A067RII7</accession>
<sequence length="330" mass="36932">MAQRVANSLYNFRETFRVVNKDVLRWFPGHMGKGLRQMQQRLKLVDCVIEVHDARIPLSGRNPNFRHTVSGVKPHILVLNKKDLSDLQMKSEVEAVLRKDGFNHIFYSNCKDSKCPGMKQIIPAVVKLVSSSERYNRSEEKDFSVMVIGVPNVGKSSLINALRSKYLGKGKAAPVGAVAGITRSVQNRIKVSDKPLVYLLDTPGILTPNISDTEMGLRLALCACLQDHLVGVEIIADYLLYWLNKNNKFRYLEIMGLDEPTDDIGTVLTKCAVKLGKAQRRRDVVGSEYVWRPDLSAAAHYFIKAFRNGDLGRVMLDTQQLTSSVSLVGS</sequence>
<feature type="binding site" evidence="10">
    <location>
        <begin position="152"/>
        <end position="157"/>
    </location>
    <ligand>
        <name>GTP</name>
        <dbReference type="ChEBI" id="CHEBI:37565"/>
    </ligand>
</feature>
<dbReference type="GO" id="GO:0003924">
    <property type="term" value="F:GTPase activity"/>
    <property type="evidence" value="ECO:0007669"/>
    <property type="project" value="TreeGrafter"/>
</dbReference>
<dbReference type="SUPFAM" id="SSF52540">
    <property type="entry name" value="P-loop containing nucleoside triphosphate hydrolases"/>
    <property type="match status" value="1"/>
</dbReference>
<dbReference type="Proteomes" id="UP000027135">
    <property type="component" value="Unassembled WGS sequence"/>
</dbReference>
<dbReference type="Gene3D" id="3.40.50.300">
    <property type="entry name" value="P-loop containing nucleotide triphosphate hydrolases"/>
    <property type="match status" value="1"/>
</dbReference>
<dbReference type="GO" id="GO:0032543">
    <property type="term" value="P:mitochondrial translation"/>
    <property type="evidence" value="ECO:0007669"/>
    <property type="project" value="TreeGrafter"/>
</dbReference>
<evidence type="ECO:0000313" key="13">
    <source>
        <dbReference type="Proteomes" id="UP000027135"/>
    </source>
</evidence>
<proteinExistence type="inferred from homology"/>
<dbReference type="OMA" id="GVLWPKF"/>
<dbReference type="InterPro" id="IPR023179">
    <property type="entry name" value="GTP-bd_ortho_bundle_sf"/>
</dbReference>
<dbReference type="InterPro" id="IPR030378">
    <property type="entry name" value="G_CP_dom"/>
</dbReference>
<dbReference type="PROSITE" id="PS51721">
    <property type="entry name" value="G_CP"/>
    <property type="match status" value="1"/>
</dbReference>
<protein>
    <recommendedName>
        <fullName evidence="9">Mitochondrial GTPase 1</fullName>
    </recommendedName>
</protein>
<evidence type="ECO:0000256" key="1">
    <source>
        <dbReference type="ARBA" id="ARBA00004443"/>
    </source>
</evidence>
<keyword evidence="5 9" id="KW-0496">Mitochondrion</keyword>
<keyword evidence="7" id="KW-0472">Membrane</keyword>
<dbReference type="Gene3D" id="1.10.1580.10">
    <property type="match status" value="1"/>
</dbReference>
<evidence type="ECO:0000256" key="5">
    <source>
        <dbReference type="ARBA" id="ARBA00023128"/>
    </source>
</evidence>
<reference evidence="12 13" key="1">
    <citation type="journal article" date="2014" name="Nat. Commun.">
        <title>Molecular traces of alternative social organization in a termite genome.</title>
        <authorList>
            <person name="Terrapon N."/>
            <person name="Li C."/>
            <person name="Robertson H.M."/>
            <person name="Ji L."/>
            <person name="Meng X."/>
            <person name="Booth W."/>
            <person name="Chen Z."/>
            <person name="Childers C.P."/>
            <person name="Glastad K.M."/>
            <person name="Gokhale K."/>
            <person name="Gowin J."/>
            <person name="Gronenberg W."/>
            <person name="Hermansen R.A."/>
            <person name="Hu H."/>
            <person name="Hunt B.G."/>
            <person name="Huylmans A.K."/>
            <person name="Khalil S.M."/>
            <person name="Mitchell R.D."/>
            <person name="Munoz-Torres M.C."/>
            <person name="Mustard J.A."/>
            <person name="Pan H."/>
            <person name="Reese J.T."/>
            <person name="Scharf M.E."/>
            <person name="Sun F."/>
            <person name="Vogel H."/>
            <person name="Xiao J."/>
            <person name="Yang W."/>
            <person name="Yang Z."/>
            <person name="Yang Z."/>
            <person name="Zhou J."/>
            <person name="Zhu J."/>
            <person name="Brent C.S."/>
            <person name="Elsik C.G."/>
            <person name="Goodisman M.A."/>
            <person name="Liberles D.A."/>
            <person name="Roe R.M."/>
            <person name="Vargo E.L."/>
            <person name="Vilcinskas A."/>
            <person name="Wang J."/>
            <person name="Bornberg-Bauer E."/>
            <person name="Korb J."/>
            <person name="Zhang G."/>
            <person name="Liebig J."/>
        </authorList>
    </citation>
    <scope>NUCLEOTIDE SEQUENCE [LARGE SCALE GENOMIC DNA]</scope>
    <source>
        <tissue evidence="12">Whole organism</tissue>
    </source>
</reference>
<evidence type="ECO:0000313" key="12">
    <source>
        <dbReference type="EMBL" id="KDR23631.1"/>
    </source>
</evidence>
<dbReference type="PIRSF" id="PIRSF006230">
    <property type="entry name" value="MG442"/>
    <property type="match status" value="1"/>
</dbReference>
<dbReference type="STRING" id="136037.A0A067RII7"/>
<keyword evidence="3" id="KW-0999">Mitochondrion inner membrane</keyword>
<keyword evidence="2 9" id="KW-0547">Nucleotide-binding</keyword>
<comment type="function">
    <text evidence="8 9">Plays a role in the regulation of the mitochondrial ribosome assembly and of translational activity. Displays mitochondrial GTPase activity.</text>
</comment>
<evidence type="ECO:0000256" key="8">
    <source>
        <dbReference type="ARBA" id="ARBA00045284"/>
    </source>
</evidence>
<dbReference type="FunFam" id="3.40.50.300:FF:000876">
    <property type="entry name" value="Mitochondrial GTPase 1"/>
    <property type="match status" value="1"/>
</dbReference>
<keyword evidence="13" id="KW-1185">Reference proteome</keyword>
<dbReference type="PANTHER" id="PTHR45782">
    <property type="entry name" value="MITOCHONDRIAL RIBOSOME-ASSOCIATED GTPASE 1"/>
    <property type="match status" value="1"/>
</dbReference>
<evidence type="ECO:0000256" key="3">
    <source>
        <dbReference type="ARBA" id="ARBA00022792"/>
    </source>
</evidence>
<dbReference type="AlphaFoldDB" id="A0A067RII7"/>
<name>A0A067RII7_ZOONE</name>
<evidence type="ECO:0000256" key="9">
    <source>
        <dbReference type="PIRNR" id="PIRNR006230"/>
    </source>
</evidence>
<dbReference type="InterPro" id="IPR016478">
    <property type="entry name" value="GTPase_MTG1"/>
</dbReference>
<feature type="binding site" evidence="10">
    <location>
        <begin position="80"/>
        <end position="83"/>
    </location>
    <ligand>
        <name>GTP</name>
        <dbReference type="ChEBI" id="CHEBI:37565"/>
    </ligand>
</feature>
<gene>
    <name evidence="12" type="ORF">L798_11548</name>
</gene>
<dbReference type="FunCoup" id="A0A067RII7">
    <property type="interactions" value="1850"/>
</dbReference>
<feature type="binding site" evidence="10">
    <location>
        <position position="204"/>
    </location>
    <ligand>
        <name>GTP</name>
        <dbReference type="ChEBI" id="CHEBI:37565"/>
    </ligand>
</feature>
<dbReference type="eggNOG" id="KOG2485">
    <property type="taxonomic scope" value="Eukaryota"/>
</dbReference>
<dbReference type="CDD" id="cd01856">
    <property type="entry name" value="YlqF"/>
    <property type="match status" value="1"/>
</dbReference>
<dbReference type="GO" id="GO:0005525">
    <property type="term" value="F:GTP binding"/>
    <property type="evidence" value="ECO:0007669"/>
    <property type="project" value="UniProtKB-KW"/>
</dbReference>
<evidence type="ECO:0000256" key="7">
    <source>
        <dbReference type="ARBA" id="ARBA00023136"/>
    </source>
</evidence>
<dbReference type="PANTHER" id="PTHR45782:SF4">
    <property type="entry name" value="MITOCHONDRIAL RIBOSOME-ASSOCIATED GTPASE 1"/>
    <property type="match status" value="1"/>
</dbReference>
<dbReference type="InterPro" id="IPR006073">
    <property type="entry name" value="GTP-bd"/>
</dbReference>
<dbReference type="EMBL" id="KK852455">
    <property type="protein sequence ID" value="KDR23631.1"/>
    <property type="molecule type" value="Genomic_DNA"/>
</dbReference>
<dbReference type="InParanoid" id="A0A067RII7"/>
<feature type="domain" description="CP-type G" evidence="11">
    <location>
        <begin position="35"/>
        <end position="208"/>
    </location>
</feature>
<dbReference type="OrthoDB" id="269151at2759"/>
<evidence type="ECO:0000256" key="10">
    <source>
        <dbReference type="PIRSR" id="PIRSR006230-1"/>
    </source>
</evidence>
<dbReference type="InterPro" id="IPR027417">
    <property type="entry name" value="P-loop_NTPase"/>
</dbReference>
<comment type="similarity">
    <text evidence="9">Belongs to the TRAFAC class YlqF/YawG GTPase family. MTG1 subfamily.</text>
</comment>
<keyword evidence="4" id="KW-0809">Transit peptide</keyword>
<organism evidence="12 13">
    <name type="scientific">Zootermopsis nevadensis</name>
    <name type="common">Dampwood termite</name>
    <dbReference type="NCBI Taxonomy" id="136037"/>
    <lineage>
        <taxon>Eukaryota</taxon>
        <taxon>Metazoa</taxon>
        <taxon>Ecdysozoa</taxon>
        <taxon>Arthropoda</taxon>
        <taxon>Hexapoda</taxon>
        <taxon>Insecta</taxon>
        <taxon>Pterygota</taxon>
        <taxon>Neoptera</taxon>
        <taxon>Polyneoptera</taxon>
        <taxon>Dictyoptera</taxon>
        <taxon>Blattodea</taxon>
        <taxon>Blattoidea</taxon>
        <taxon>Termitoidae</taxon>
        <taxon>Termopsidae</taxon>
        <taxon>Zootermopsis</taxon>
    </lineage>
</organism>
<evidence type="ECO:0000256" key="4">
    <source>
        <dbReference type="ARBA" id="ARBA00022946"/>
    </source>
</evidence>
<dbReference type="FunFam" id="1.10.1580.10:FF:000004">
    <property type="entry name" value="Mitochondrial GTPase 1"/>
    <property type="match status" value="1"/>
</dbReference>
<evidence type="ECO:0000256" key="2">
    <source>
        <dbReference type="ARBA" id="ARBA00022741"/>
    </source>
</evidence>
<dbReference type="GO" id="GO:0005743">
    <property type="term" value="C:mitochondrial inner membrane"/>
    <property type="evidence" value="ECO:0007669"/>
    <property type="project" value="UniProtKB-SubCell"/>
</dbReference>
<dbReference type="Pfam" id="PF01926">
    <property type="entry name" value="MMR_HSR1"/>
    <property type="match status" value="1"/>
</dbReference>
<comment type="subcellular location">
    <subcellularLocation>
        <location evidence="1">Mitochondrion inner membrane</location>
        <topology evidence="1">Peripheral membrane protein</topology>
        <orientation evidence="1">Matrix side</orientation>
    </subcellularLocation>
</comment>
<evidence type="ECO:0000256" key="6">
    <source>
        <dbReference type="ARBA" id="ARBA00023134"/>
    </source>
</evidence>
<evidence type="ECO:0000259" key="11">
    <source>
        <dbReference type="PROSITE" id="PS51721"/>
    </source>
</evidence>